<reference evidence="3" key="1">
    <citation type="submission" date="2021-02" db="EMBL/GenBank/DDBJ databases">
        <authorList>
            <person name="Nowell W R."/>
        </authorList>
    </citation>
    <scope>NUCLEOTIDE SEQUENCE</scope>
</reference>
<organism evidence="3 5">
    <name type="scientific">Adineta ricciae</name>
    <name type="common">Rotifer</name>
    <dbReference type="NCBI Taxonomy" id="249248"/>
    <lineage>
        <taxon>Eukaryota</taxon>
        <taxon>Metazoa</taxon>
        <taxon>Spiralia</taxon>
        <taxon>Gnathifera</taxon>
        <taxon>Rotifera</taxon>
        <taxon>Eurotatoria</taxon>
        <taxon>Bdelloidea</taxon>
        <taxon>Adinetida</taxon>
        <taxon>Adinetidae</taxon>
        <taxon>Adineta</taxon>
    </lineage>
</organism>
<dbReference type="EMBL" id="CAJNOR010000155">
    <property type="protein sequence ID" value="CAF0820627.1"/>
    <property type="molecule type" value="Genomic_DNA"/>
</dbReference>
<accession>A0A814QLP1</accession>
<keyword evidence="4" id="KW-1185">Reference proteome</keyword>
<dbReference type="Proteomes" id="UP000663828">
    <property type="component" value="Unassembled WGS sequence"/>
</dbReference>
<protein>
    <submittedName>
        <fullName evidence="3">Uncharacterized protein</fullName>
    </submittedName>
</protein>
<keyword evidence="1" id="KW-0732">Signal</keyword>
<evidence type="ECO:0000256" key="1">
    <source>
        <dbReference type="SAM" id="SignalP"/>
    </source>
</evidence>
<evidence type="ECO:0000313" key="3">
    <source>
        <dbReference type="EMBL" id="CAF1121820.1"/>
    </source>
</evidence>
<proteinExistence type="predicted"/>
<evidence type="ECO:0000313" key="5">
    <source>
        <dbReference type="Proteomes" id="UP000663852"/>
    </source>
</evidence>
<feature type="signal peptide" evidence="1">
    <location>
        <begin position="1"/>
        <end position="21"/>
    </location>
</feature>
<feature type="chain" id="PRO_5036225663" evidence="1">
    <location>
        <begin position="22"/>
        <end position="108"/>
    </location>
</feature>
<sequence length="108" mass="12158">MANNMLVLLIFALTMLFIVHAQNGTTIFCEHRGPIFSCPKNTCARIGVARKGFTYPSQCYVIRIPNPDIPGESQQWFRLNVTSNETGYVNGFFCIGSVPRCKRNQDPN</sequence>
<gene>
    <name evidence="3" type="ORF">EDS130_LOCUS21095</name>
    <name evidence="2" type="ORF">XAT740_LOCUS3941</name>
</gene>
<evidence type="ECO:0000313" key="4">
    <source>
        <dbReference type="Proteomes" id="UP000663828"/>
    </source>
</evidence>
<dbReference type="Proteomes" id="UP000663852">
    <property type="component" value="Unassembled WGS sequence"/>
</dbReference>
<dbReference type="AlphaFoldDB" id="A0A814QLP1"/>
<dbReference type="EMBL" id="CAJNOJ010000105">
    <property type="protein sequence ID" value="CAF1121820.1"/>
    <property type="molecule type" value="Genomic_DNA"/>
</dbReference>
<evidence type="ECO:0000313" key="2">
    <source>
        <dbReference type="EMBL" id="CAF0820627.1"/>
    </source>
</evidence>
<name>A0A814QLP1_ADIRI</name>
<comment type="caution">
    <text evidence="3">The sequence shown here is derived from an EMBL/GenBank/DDBJ whole genome shotgun (WGS) entry which is preliminary data.</text>
</comment>